<keyword evidence="3" id="KW-1185">Reference proteome</keyword>
<evidence type="ECO:0000313" key="2">
    <source>
        <dbReference type="EMBL" id="RHZ57781.1"/>
    </source>
</evidence>
<dbReference type="Proteomes" id="UP000215305">
    <property type="component" value="Unassembled WGS sequence"/>
</dbReference>
<comment type="caution">
    <text evidence="2">The sequence shown here is derived from an EMBL/GenBank/DDBJ whole genome shotgun (WGS) entry which is preliminary data.</text>
</comment>
<organism evidence="2 3">
    <name type="scientific">Aspergillus thermomutatus</name>
    <name type="common">Neosartorya pseudofischeri</name>
    <dbReference type="NCBI Taxonomy" id="41047"/>
    <lineage>
        <taxon>Eukaryota</taxon>
        <taxon>Fungi</taxon>
        <taxon>Dikarya</taxon>
        <taxon>Ascomycota</taxon>
        <taxon>Pezizomycotina</taxon>
        <taxon>Eurotiomycetes</taxon>
        <taxon>Eurotiomycetidae</taxon>
        <taxon>Eurotiales</taxon>
        <taxon>Aspergillaceae</taxon>
        <taxon>Aspergillus</taxon>
        <taxon>Aspergillus subgen. Fumigati</taxon>
    </lineage>
</organism>
<dbReference type="PANTHER" id="PTHR40642">
    <property type="entry name" value="YALI0F31295P"/>
    <property type="match status" value="1"/>
</dbReference>
<sequence length="186" mass="20814">MMSSLQIPSITIEDLQAFQAKHFPSSQQITSLDYTYSETVDEEVDYDDGLGYYPDGVKRTLTDEQIRIFRHSEIHSLLREKQLREEELAEEARELTPVRQVSGGVAAEGQEDTPSGIPDGQQEKMPEAKEGTGLEPNEAQDSSIMKRSEEASLRGGLDHDGDTTAQWEAHARGSHFAGRRIISYDD</sequence>
<dbReference type="GeneID" id="38124001"/>
<reference evidence="2" key="1">
    <citation type="submission" date="2018-08" db="EMBL/GenBank/DDBJ databases">
        <title>Draft genome sequence of azole-resistant Aspergillus thermomutatus (Neosartorya pseudofischeri) strain HMR AF 39, isolated from a human nasal aspirate.</title>
        <authorList>
            <person name="Parent-Michaud M."/>
            <person name="Dufresne P.J."/>
            <person name="Fournier E."/>
            <person name="Martineau C."/>
            <person name="Moreira S."/>
            <person name="Perkins V."/>
            <person name="De Repentigny L."/>
            <person name="Dufresne S.F."/>
        </authorList>
    </citation>
    <scope>NUCLEOTIDE SEQUENCE [LARGE SCALE GENOMIC DNA]</scope>
    <source>
        <strain evidence="2">HMR AF 39</strain>
    </source>
</reference>
<proteinExistence type="predicted"/>
<dbReference type="PANTHER" id="PTHR40642:SF1">
    <property type="entry name" value="YALI0F31295P"/>
    <property type="match status" value="1"/>
</dbReference>
<dbReference type="InterPro" id="IPR024526">
    <property type="entry name" value="DUF3807"/>
</dbReference>
<protein>
    <submittedName>
        <fullName evidence="2">Uncharacterized protein</fullName>
    </submittedName>
</protein>
<name>A0A397H3Z4_ASPTH</name>
<dbReference type="VEuPathDB" id="FungiDB:CDV56_102027"/>
<feature type="compositionally biased region" description="Basic and acidic residues" evidence="1">
    <location>
        <begin position="121"/>
        <end position="132"/>
    </location>
</feature>
<gene>
    <name evidence="2" type="ORF">CDV56_102027</name>
</gene>
<dbReference type="OrthoDB" id="5422320at2759"/>
<dbReference type="STRING" id="41047.A0A397H3Z4"/>
<feature type="compositionally biased region" description="Basic and acidic residues" evidence="1">
    <location>
        <begin position="144"/>
        <end position="162"/>
    </location>
</feature>
<dbReference type="Pfam" id="PF12720">
    <property type="entry name" value="DUF3807"/>
    <property type="match status" value="1"/>
</dbReference>
<accession>A0A397H3Z4</accession>
<dbReference type="RefSeq" id="XP_026615163.1">
    <property type="nucleotide sequence ID" value="XM_026755646.1"/>
</dbReference>
<evidence type="ECO:0000256" key="1">
    <source>
        <dbReference type="SAM" id="MobiDB-lite"/>
    </source>
</evidence>
<evidence type="ECO:0000313" key="3">
    <source>
        <dbReference type="Proteomes" id="UP000215305"/>
    </source>
</evidence>
<dbReference type="EMBL" id="NKHU02000075">
    <property type="protein sequence ID" value="RHZ57781.1"/>
    <property type="molecule type" value="Genomic_DNA"/>
</dbReference>
<feature type="region of interest" description="Disordered" evidence="1">
    <location>
        <begin position="89"/>
        <end position="163"/>
    </location>
</feature>
<dbReference type="AlphaFoldDB" id="A0A397H3Z4"/>